<feature type="transmembrane region" description="Helical" evidence="5">
    <location>
        <begin position="350"/>
        <end position="369"/>
    </location>
</feature>
<evidence type="ECO:0000256" key="1">
    <source>
        <dbReference type="ARBA" id="ARBA00004370"/>
    </source>
</evidence>
<dbReference type="CDD" id="cd00637">
    <property type="entry name" value="7tm_classA_rhodopsin-like"/>
    <property type="match status" value="1"/>
</dbReference>
<dbReference type="InterPro" id="IPR019420">
    <property type="entry name" value="7TM_GPCR_serpentine_rcpt_Srbc"/>
</dbReference>
<keyword evidence="8" id="KW-1185">Reference proteome</keyword>
<evidence type="ECO:0000256" key="2">
    <source>
        <dbReference type="ARBA" id="ARBA00022692"/>
    </source>
</evidence>
<evidence type="ECO:0000313" key="8">
    <source>
        <dbReference type="Proteomes" id="UP000835052"/>
    </source>
</evidence>
<feature type="domain" description="G-protein coupled receptors family 1 profile" evidence="6">
    <location>
        <begin position="38"/>
        <end position="148"/>
    </location>
</feature>
<keyword evidence="4 5" id="KW-0472">Membrane</keyword>
<organism evidence="7 8">
    <name type="scientific">Caenorhabditis auriculariae</name>
    <dbReference type="NCBI Taxonomy" id="2777116"/>
    <lineage>
        <taxon>Eukaryota</taxon>
        <taxon>Metazoa</taxon>
        <taxon>Ecdysozoa</taxon>
        <taxon>Nematoda</taxon>
        <taxon>Chromadorea</taxon>
        <taxon>Rhabditida</taxon>
        <taxon>Rhabditina</taxon>
        <taxon>Rhabditomorpha</taxon>
        <taxon>Rhabditoidea</taxon>
        <taxon>Rhabditidae</taxon>
        <taxon>Peloderinae</taxon>
        <taxon>Caenorhabditis</taxon>
    </lineage>
</organism>
<feature type="transmembrane region" description="Helical" evidence="5">
    <location>
        <begin position="184"/>
        <end position="210"/>
    </location>
</feature>
<feature type="transmembrane region" description="Helical" evidence="5">
    <location>
        <begin position="23"/>
        <end position="48"/>
    </location>
</feature>
<dbReference type="AlphaFoldDB" id="A0A8S1H745"/>
<dbReference type="PROSITE" id="PS50262">
    <property type="entry name" value="G_PROTEIN_RECEP_F1_2"/>
    <property type="match status" value="1"/>
</dbReference>
<sequence length="678" mass="74219">MAIIFAIFSSALANVFEGQAIMFIYIFTLTLQAVSWIVNGFVLVIFHKKPSMLLNLNHRLIFYLSLADWIFTMACAPQFVYMLIKWSPGRFDYNVEFVRLSSAPTAIEYKVNLTLTIAIALERCLAIYKPFWYRSHISARYANISIALGVFLGVFDCAVSRMLLRGEIPAADCDAPGCFTNPRYRYYSGVSSMCMGITVTMLTMAIIIKLNFHKDDNRHKDSWIIKQTNRVTTAILTSSFVFFTIPSILFGVSGMIGDDGVVFKQLGPFYVVGLLSSGICNGLIFATVNREARQVAKLVMIGIIESIKIKPKNKTCDRSRRQGIKAGLLREYSTFRRLLGIRTSSSKMHFSTVAFLLASTALLVSGSVIREKRQCGCAQQQSTCSCSQQVYTMTTAAPQRSCSCQSAPVQQTPSCGCAQPQTLQIQVPVTQCAPACQQSCQQSCQAAPSVPQCQQTCQQSCMPSCASATTPAPQIIQLQLDISAEASCQPACQQQCQQSCQAAPSVPQCQQSCQAACVPSCAPTTTPAPQVIQVQLDISAQATCQPACQQQCQQQCVQQQQPVAQCNSQCNNQCQSMCAPATTPAPSCQPACQPACQPQCTQQQQPQEIQIVLQTSVAQSPQCEPQCQQQCQQQCVQQQQPASHYQPAQVVCQPTPSSSCGCHQNYSPCGNGQCCRRK</sequence>
<feature type="transmembrane region" description="Helical" evidence="5">
    <location>
        <begin position="268"/>
        <end position="288"/>
    </location>
</feature>
<dbReference type="Proteomes" id="UP000835052">
    <property type="component" value="Unassembled WGS sequence"/>
</dbReference>
<gene>
    <name evidence="7" type="ORF">CAUJ_LOCUS8225</name>
</gene>
<dbReference type="PANTHER" id="PTHR46955:SF3">
    <property type="entry name" value="G_PROTEIN_RECEP_F1_2 DOMAIN-CONTAINING PROTEIN"/>
    <property type="match status" value="1"/>
</dbReference>
<keyword evidence="3 5" id="KW-1133">Transmembrane helix</keyword>
<feature type="transmembrane region" description="Helical" evidence="5">
    <location>
        <begin position="140"/>
        <end position="164"/>
    </location>
</feature>
<comment type="subcellular location">
    <subcellularLocation>
        <location evidence="1">Membrane</location>
    </subcellularLocation>
</comment>
<dbReference type="PANTHER" id="PTHR46955">
    <property type="entry name" value="PROTEIN CBG01349-RELATED"/>
    <property type="match status" value="1"/>
</dbReference>
<dbReference type="SUPFAM" id="SSF81321">
    <property type="entry name" value="Family A G protein-coupled receptor-like"/>
    <property type="match status" value="1"/>
</dbReference>
<feature type="transmembrane region" description="Helical" evidence="5">
    <location>
        <begin position="231"/>
        <end position="256"/>
    </location>
</feature>
<dbReference type="GO" id="GO:0016020">
    <property type="term" value="C:membrane"/>
    <property type="evidence" value="ECO:0007669"/>
    <property type="project" value="UniProtKB-SubCell"/>
</dbReference>
<proteinExistence type="predicted"/>
<protein>
    <recommendedName>
        <fullName evidence="6">G-protein coupled receptors family 1 profile domain-containing protein</fullName>
    </recommendedName>
</protein>
<evidence type="ECO:0000313" key="7">
    <source>
        <dbReference type="EMBL" id="CAD6192306.1"/>
    </source>
</evidence>
<evidence type="ECO:0000256" key="3">
    <source>
        <dbReference type="ARBA" id="ARBA00022989"/>
    </source>
</evidence>
<evidence type="ECO:0000256" key="4">
    <source>
        <dbReference type="ARBA" id="ARBA00023136"/>
    </source>
</evidence>
<dbReference type="Pfam" id="PF10316">
    <property type="entry name" value="7TM_GPCR_Srbc"/>
    <property type="match status" value="1"/>
</dbReference>
<name>A0A8S1H745_9PELO</name>
<dbReference type="InterPro" id="IPR052322">
    <property type="entry name" value="Mito_rRNA_Mtase_NSUN4"/>
</dbReference>
<comment type="caution">
    <text evidence="7">The sequence shown here is derived from an EMBL/GenBank/DDBJ whole genome shotgun (WGS) entry which is preliminary data.</text>
</comment>
<reference evidence="7" key="1">
    <citation type="submission" date="2020-10" db="EMBL/GenBank/DDBJ databases">
        <authorList>
            <person name="Kikuchi T."/>
        </authorList>
    </citation>
    <scope>NUCLEOTIDE SEQUENCE</scope>
    <source>
        <strain evidence="7">NKZ352</strain>
    </source>
</reference>
<dbReference type="Gene3D" id="1.20.1070.10">
    <property type="entry name" value="Rhodopsin 7-helix transmembrane proteins"/>
    <property type="match status" value="1"/>
</dbReference>
<dbReference type="EMBL" id="CAJGYM010000027">
    <property type="protein sequence ID" value="CAD6192306.1"/>
    <property type="molecule type" value="Genomic_DNA"/>
</dbReference>
<accession>A0A8S1H745</accession>
<feature type="transmembrane region" description="Helical" evidence="5">
    <location>
        <begin position="60"/>
        <end position="84"/>
    </location>
</feature>
<dbReference type="InterPro" id="IPR017452">
    <property type="entry name" value="GPCR_Rhodpsn_7TM"/>
</dbReference>
<evidence type="ECO:0000259" key="6">
    <source>
        <dbReference type="PROSITE" id="PS50262"/>
    </source>
</evidence>
<evidence type="ECO:0000256" key="5">
    <source>
        <dbReference type="SAM" id="Phobius"/>
    </source>
</evidence>
<keyword evidence="2 5" id="KW-0812">Transmembrane</keyword>
<dbReference type="OrthoDB" id="5794962at2759"/>